<comment type="subunit">
    <text evidence="3">Interacts with RIP1.</text>
</comment>
<evidence type="ECO:0000256" key="1">
    <source>
        <dbReference type="ARBA" id="ARBA00004305"/>
    </source>
</evidence>
<comment type="subcellular location">
    <subcellularLocation>
        <location evidence="1">Mitochondrion matrix</location>
    </subcellularLocation>
</comment>
<feature type="region of interest" description="Disordered" evidence="9">
    <location>
        <begin position="98"/>
        <end position="126"/>
    </location>
</feature>
<dbReference type="GO" id="GO:0034551">
    <property type="term" value="P:mitochondrial respiratory chain complex III assembly"/>
    <property type="evidence" value="ECO:0007669"/>
    <property type="project" value="InterPro"/>
</dbReference>
<proteinExistence type="inferred from homology"/>
<evidence type="ECO:0000313" key="11">
    <source>
        <dbReference type="EMBL" id="KAI9276965.1"/>
    </source>
</evidence>
<evidence type="ECO:0000256" key="4">
    <source>
        <dbReference type="ARBA" id="ARBA00015108"/>
    </source>
</evidence>
<evidence type="ECO:0000256" key="5">
    <source>
        <dbReference type="ARBA" id="ARBA00022946"/>
    </source>
</evidence>
<evidence type="ECO:0000313" key="12">
    <source>
        <dbReference type="Proteomes" id="UP001209540"/>
    </source>
</evidence>
<dbReference type="InterPro" id="IPR008011">
    <property type="entry name" value="Complex1_LYR_dom"/>
</dbReference>
<dbReference type="GO" id="GO:0044183">
    <property type="term" value="F:protein folding chaperone"/>
    <property type="evidence" value="ECO:0007669"/>
    <property type="project" value="TreeGrafter"/>
</dbReference>
<dbReference type="CDD" id="cd20267">
    <property type="entry name" value="Complex1_LYR_LYRM7"/>
    <property type="match status" value="1"/>
</dbReference>
<comment type="caution">
    <text evidence="11">The sequence shown here is derived from an EMBL/GenBank/DDBJ whole genome shotgun (WGS) entry which is preliminary data.</text>
</comment>
<evidence type="ECO:0000259" key="10">
    <source>
        <dbReference type="Pfam" id="PF05347"/>
    </source>
</evidence>
<keyword evidence="12" id="KW-1185">Reference proteome</keyword>
<accession>A0AAD5KVZ9</accession>
<dbReference type="EMBL" id="JAIXMP010000002">
    <property type="protein sequence ID" value="KAI9276965.1"/>
    <property type="molecule type" value="Genomic_DNA"/>
</dbReference>
<dbReference type="InterPro" id="IPR045298">
    <property type="entry name" value="Complex1_LYR_LYRM7"/>
</dbReference>
<feature type="compositionally biased region" description="Basic residues" evidence="9">
    <location>
        <begin position="107"/>
        <end position="117"/>
    </location>
</feature>
<dbReference type="Pfam" id="PF05347">
    <property type="entry name" value="Complex1_LYR"/>
    <property type="match status" value="1"/>
</dbReference>
<sequence length="126" mass="14077">MSSAASSPSRQAAIAAYRTLLRTQREVFGEDMRAIQAAKKETHARFMQNKDETNVDVLEEKLKLADQVTSLLRKNVVQGVPREDNTYELRITKDTELGDNDTIKNAKGSHRKNRKKAAQQGCCGGQ</sequence>
<organism evidence="11 12">
    <name type="scientific">Phascolomyces articulosus</name>
    <dbReference type="NCBI Taxonomy" id="60185"/>
    <lineage>
        <taxon>Eukaryota</taxon>
        <taxon>Fungi</taxon>
        <taxon>Fungi incertae sedis</taxon>
        <taxon>Mucoromycota</taxon>
        <taxon>Mucoromycotina</taxon>
        <taxon>Mucoromycetes</taxon>
        <taxon>Mucorales</taxon>
        <taxon>Lichtheimiaceae</taxon>
        <taxon>Phascolomyces</taxon>
    </lineage>
</organism>
<evidence type="ECO:0000256" key="9">
    <source>
        <dbReference type="SAM" id="MobiDB-lite"/>
    </source>
</evidence>
<evidence type="ECO:0000256" key="2">
    <source>
        <dbReference type="ARBA" id="ARBA00009949"/>
    </source>
</evidence>
<protein>
    <recommendedName>
        <fullName evidence="4">Mitochondrial zinc maintenance protein 1, mitochondrial</fullName>
    </recommendedName>
</protein>
<dbReference type="PANTHER" id="PTHR46749">
    <property type="entry name" value="COMPLEX III ASSEMBLY FACTOR LYRM7"/>
    <property type="match status" value="1"/>
</dbReference>
<evidence type="ECO:0000256" key="6">
    <source>
        <dbReference type="ARBA" id="ARBA00023128"/>
    </source>
</evidence>
<evidence type="ECO:0000256" key="8">
    <source>
        <dbReference type="ARBA" id="ARBA00025268"/>
    </source>
</evidence>
<dbReference type="PANTHER" id="PTHR46749:SF1">
    <property type="entry name" value="COMPLEX III ASSEMBLY FACTOR LYRM7"/>
    <property type="match status" value="1"/>
</dbReference>
<dbReference type="Proteomes" id="UP001209540">
    <property type="component" value="Unassembled WGS sequence"/>
</dbReference>
<keyword evidence="5" id="KW-0809">Transit peptide</keyword>
<evidence type="ECO:0000256" key="7">
    <source>
        <dbReference type="ARBA" id="ARBA00023186"/>
    </source>
</evidence>
<keyword evidence="6" id="KW-0496">Mitochondrion</keyword>
<comment type="similarity">
    <text evidence="2">Belongs to the complex I LYR family. MZM1 subfamily.</text>
</comment>
<name>A0AAD5KVZ9_9FUNG</name>
<gene>
    <name evidence="11" type="ORF">BDA99DRAFT_494551</name>
</gene>
<comment type="function">
    <text evidence="8">Assembly factor required for Rieske Fe-S protein RIP1 incorporation into the cytochrome b-c1 (CIII) complex. Functions as a chaperone, binding to this subunit within the mitochondrial matrix and stabilizing it prior to its translocation and insertion into the late CIII dimeric intermediate within the mitochondrial inner membrane. Modulates the mitochondrial matrix zinc pool.</text>
</comment>
<evidence type="ECO:0000256" key="3">
    <source>
        <dbReference type="ARBA" id="ARBA00011589"/>
    </source>
</evidence>
<dbReference type="GO" id="GO:0005759">
    <property type="term" value="C:mitochondrial matrix"/>
    <property type="evidence" value="ECO:0007669"/>
    <property type="project" value="UniProtKB-SubCell"/>
</dbReference>
<reference evidence="11" key="2">
    <citation type="submission" date="2023-02" db="EMBL/GenBank/DDBJ databases">
        <authorList>
            <consortium name="DOE Joint Genome Institute"/>
            <person name="Mondo S.J."/>
            <person name="Chang Y."/>
            <person name="Wang Y."/>
            <person name="Ahrendt S."/>
            <person name="Andreopoulos W."/>
            <person name="Barry K."/>
            <person name="Beard J."/>
            <person name="Benny G.L."/>
            <person name="Blankenship S."/>
            <person name="Bonito G."/>
            <person name="Cuomo C."/>
            <person name="Desiro A."/>
            <person name="Gervers K.A."/>
            <person name="Hundley H."/>
            <person name="Kuo A."/>
            <person name="LaButti K."/>
            <person name="Lang B.F."/>
            <person name="Lipzen A."/>
            <person name="O'Donnell K."/>
            <person name="Pangilinan J."/>
            <person name="Reynolds N."/>
            <person name="Sandor L."/>
            <person name="Smith M.W."/>
            <person name="Tsang A."/>
            <person name="Grigoriev I.V."/>
            <person name="Stajich J.E."/>
            <person name="Spatafora J.W."/>
        </authorList>
    </citation>
    <scope>NUCLEOTIDE SEQUENCE</scope>
    <source>
        <strain evidence="11">RSA 2281</strain>
    </source>
</reference>
<reference evidence="11" key="1">
    <citation type="journal article" date="2022" name="IScience">
        <title>Evolution of zygomycete secretomes and the origins of terrestrial fungal ecologies.</title>
        <authorList>
            <person name="Chang Y."/>
            <person name="Wang Y."/>
            <person name="Mondo S."/>
            <person name="Ahrendt S."/>
            <person name="Andreopoulos W."/>
            <person name="Barry K."/>
            <person name="Beard J."/>
            <person name="Benny G.L."/>
            <person name="Blankenship S."/>
            <person name="Bonito G."/>
            <person name="Cuomo C."/>
            <person name="Desiro A."/>
            <person name="Gervers K.A."/>
            <person name="Hundley H."/>
            <person name="Kuo A."/>
            <person name="LaButti K."/>
            <person name="Lang B.F."/>
            <person name="Lipzen A."/>
            <person name="O'Donnell K."/>
            <person name="Pangilinan J."/>
            <person name="Reynolds N."/>
            <person name="Sandor L."/>
            <person name="Smith M.E."/>
            <person name="Tsang A."/>
            <person name="Grigoriev I.V."/>
            <person name="Stajich J.E."/>
            <person name="Spatafora J.W."/>
        </authorList>
    </citation>
    <scope>NUCLEOTIDE SEQUENCE</scope>
    <source>
        <strain evidence="11">RSA 2281</strain>
    </source>
</reference>
<keyword evidence="7" id="KW-0143">Chaperone</keyword>
<dbReference type="InterPro" id="IPR050435">
    <property type="entry name" value="MZM1/LYRM7"/>
</dbReference>
<dbReference type="AlphaFoldDB" id="A0AAD5KVZ9"/>
<feature type="domain" description="Complex 1 LYR protein" evidence="10">
    <location>
        <begin position="12"/>
        <end position="66"/>
    </location>
</feature>